<evidence type="ECO:0000256" key="1">
    <source>
        <dbReference type="ARBA" id="ARBA00012513"/>
    </source>
</evidence>
<keyword evidence="3" id="KW-0808">Transferase</keyword>
<comment type="catalytic activity">
    <reaction evidence="7">
        <text>L-threonyl-[protein] + ATP = O-phospho-L-threonyl-[protein] + ADP + H(+)</text>
        <dbReference type="Rhea" id="RHEA:46608"/>
        <dbReference type="Rhea" id="RHEA-COMP:11060"/>
        <dbReference type="Rhea" id="RHEA-COMP:11605"/>
        <dbReference type="ChEBI" id="CHEBI:15378"/>
        <dbReference type="ChEBI" id="CHEBI:30013"/>
        <dbReference type="ChEBI" id="CHEBI:30616"/>
        <dbReference type="ChEBI" id="CHEBI:61977"/>
        <dbReference type="ChEBI" id="CHEBI:456216"/>
        <dbReference type="EC" id="2.7.11.1"/>
    </reaction>
</comment>
<evidence type="ECO:0000256" key="2">
    <source>
        <dbReference type="ARBA" id="ARBA00022527"/>
    </source>
</evidence>
<evidence type="ECO:0000313" key="10">
    <source>
        <dbReference type="EMBL" id="KAF9778559.1"/>
    </source>
</evidence>
<comment type="caution">
    <text evidence="10">The sequence shown here is derived from an EMBL/GenBank/DDBJ whole genome shotgun (WGS) entry which is preliminary data.</text>
</comment>
<evidence type="ECO:0000256" key="6">
    <source>
        <dbReference type="ARBA" id="ARBA00022840"/>
    </source>
</evidence>
<dbReference type="EMBL" id="WIUZ02000022">
    <property type="protein sequence ID" value="KAF9778559.1"/>
    <property type="molecule type" value="Genomic_DNA"/>
</dbReference>
<evidence type="ECO:0000256" key="8">
    <source>
        <dbReference type="ARBA" id="ARBA00048679"/>
    </source>
</evidence>
<evidence type="ECO:0000256" key="7">
    <source>
        <dbReference type="ARBA" id="ARBA00047899"/>
    </source>
</evidence>
<keyword evidence="2" id="KW-0723">Serine/threonine-protein kinase</keyword>
<keyword evidence="4" id="KW-0547">Nucleotide-binding</keyword>
<dbReference type="OrthoDB" id="2803068at2759"/>
<evidence type="ECO:0000313" key="11">
    <source>
        <dbReference type="Proteomes" id="UP000736335"/>
    </source>
</evidence>
<protein>
    <recommendedName>
        <fullName evidence="1">non-specific serine/threonine protein kinase</fullName>
        <ecNumber evidence="1">2.7.11.1</ecNumber>
    </recommendedName>
</protein>
<comment type="catalytic activity">
    <reaction evidence="8">
        <text>L-seryl-[protein] + ATP = O-phospho-L-seryl-[protein] + ADP + H(+)</text>
        <dbReference type="Rhea" id="RHEA:17989"/>
        <dbReference type="Rhea" id="RHEA-COMP:9863"/>
        <dbReference type="Rhea" id="RHEA-COMP:11604"/>
        <dbReference type="ChEBI" id="CHEBI:15378"/>
        <dbReference type="ChEBI" id="CHEBI:29999"/>
        <dbReference type="ChEBI" id="CHEBI:30616"/>
        <dbReference type="ChEBI" id="CHEBI:83421"/>
        <dbReference type="ChEBI" id="CHEBI:456216"/>
        <dbReference type="EC" id="2.7.11.1"/>
    </reaction>
</comment>
<dbReference type="InterPro" id="IPR011009">
    <property type="entry name" value="Kinase-like_dom_sf"/>
</dbReference>
<accession>A0A9P6L1W3</accession>
<keyword evidence="6" id="KW-0067">ATP-binding</keyword>
<evidence type="ECO:0000256" key="4">
    <source>
        <dbReference type="ARBA" id="ARBA00022741"/>
    </source>
</evidence>
<evidence type="ECO:0000256" key="5">
    <source>
        <dbReference type="ARBA" id="ARBA00022777"/>
    </source>
</evidence>
<keyword evidence="5" id="KW-0418">Kinase</keyword>
<reference evidence="10" key="2">
    <citation type="submission" date="2020-11" db="EMBL/GenBank/DDBJ databases">
        <authorList>
            <consortium name="DOE Joint Genome Institute"/>
            <person name="Kuo A."/>
            <person name="Miyauchi S."/>
            <person name="Kiss E."/>
            <person name="Drula E."/>
            <person name="Kohler A."/>
            <person name="Sanchez-Garcia M."/>
            <person name="Andreopoulos B."/>
            <person name="Barry K.W."/>
            <person name="Bonito G."/>
            <person name="Buee M."/>
            <person name="Carver A."/>
            <person name="Chen C."/>
            <person name="Cichocki N."/>
            <person name="Clum A."/>
            <person name="Culley D."/>
            <person name="Crous P.W."/>
            <person name="Fauchery L."/>
            <person name="Girlanda M."/>
            <person name="Hayes R."/>
            <person name="Keri Z."/>
            <person name="Labutti K."/>
            <person name="Lipzen A."/>
            <person name="Lombard V."/>
            <person name="Magnuson J."/>
            <person name="Maillard F."/>
            <person name="Morin E."/>
            <person name="Murat C."/>
            <person name="Nolan M."/>
            <person name="Ohm R."/>
            <person name="Pangilinan J."/>
            <person name="Pereira M."/>
            <person name="Perotto S."/>
            <person name="Peter M."/>
            <person name="Riley R."/>
            <person name="Sitrit Y."/>
            <person name="Stielow B."/>
            <person name="Szollosi G."/>
            <person name="Zifcakova L."/>
            <person name="Stursova M."/>
            <person name="Spatafora J.W."/>
            <person name="Tedersoo L."/>
            <person name="Vaario L.-M."/>
            <person name="Yamada A."/>
            <person name="Yan M."/>
            <person name="Wang P."/>
            <person name="Xu J."/>
            <person name="Bruns T."/>
            <person name="Baldrian P."/>
            <person name="Vilgalys R."/>
            <person name="Henrissat B."/>
            <person name="Grigoriev I.V."/>
            <person name="Hibbett D."/>
            <person name="Nagy L.G."/>
            <person name="Martin F.M."/>
        </authorList>
    </citation>
    <scope>NUCLEOTIDE SEQUENCE</scope>
    <source>
        <strain evidence="10">UH-Tt-Lm1</strain>
    </source>
</reference>
<sequence length="642" mass="71118">MAEECYTFTFPVLLVPPPGSGEQYRHLLTTEYEYAPPERVKVSSLEDRALDAVRHGAHLLKIASDSTMLVDIWELIEPRPPTTGTPDDMENAYEIINEDYLKKKAIHLSHFRSLNGLESENIIALLTIPHPAPSNTPLAVMHEVNESDAQIRREGIAADARKRVSPSAGASLTQRVLTQRETRDDAVYNYRPPELIPPPITIYHPVFAKFLQLMAEPPDPTHEELGQAHEFVCLASAYYRDEAGRIENLSRNLNAAVYNGILGIQTLSYKSSKLAPDGVVFSQKTPSGFSTIAAITEVKAEIGEGGSDPIAQAECAYVAIYSSEEARHIREVSCCPALLIGMAGPNIIVSGAVFADNIIAQTLTDYISVIPRLNGNNRSPFDDAGYRIAHLFRALKECTHNLHVYYSQLVQTMTPPLVPPPAGVFVGRPRARVSAGASRTLTSPSFIGPHFTTYHDSEGEEVALTYRARLQPYLPMKAVFVAEAKSRSGTEKVVVKFAHTYNREAHKLLANAEPSQAPKLRYCALEPSVGMWVVVMDYVESSELGVDDVLKETVHIESLRVALKKLHSQGLVFGDLRPLNVLIVDDKVVLIDFDWCGKAGEARYPSDIILEGETWHSEVQRGGLINQAHDEYHFYKLTSREL</sequence>
<dbReference type="InterPro" id="IPR018934">
    <property type="entry name" value="RIO_dom"/>
</dbReference>
<evidence type="ECO:0000256" key="3">
    <source>
        <dbReference type="ARBA" id="ARBA00022679"/>
    </source>
</evidence>
<dbReference type="EC" id="2.7.11.1" evidence="1"/>
<keyword evidence="11" id="KW-1185">Reference proteome</keyword>
<dbReference type="GO" id="GO:0004674">
    <property type="term" value="F:protein serine/threonine kinase activity"/>
    <property type="evidence" value="ECO:0007669"/>
    <property type="project" value="UniProtKB-KW"/>
</dbReference>
<dbReference type="Pfam" id="PF01163">
    <property type="entry name" value="RIO1"/>
    <property type="match status" value="1"/>
</dbReference>
<dbReference type="GO" id="GO:0005524">
    <property type="term" value="F:ATP binding"/>
    <property type="evidence" value="ECO:0007669"/>
    <property type="project" value="UniProtKB-KW"/>
</dbReference>
<dbReference type="Gene3D" id="1.10.510.10">
    <property type="entry name" value="Transferase(Phosphotransferase) domain 1"/>
    <property type="match status" value="1"/>
</dbReference>
<evidence type="ECO:0000259" key="9">
    <source>
        <dbReference type="Pfam" id="PF01163"/>
    </source>
</evidence>
<name>A0A9P6L1W3_9AGAM</name>
<feature type="domain" description="RIO-type" evidence="9">
    <location>
        <begin position="483"/>
        <end position="593"/>
    </location>
</feature>
<proteinExistence type="predicted"/>
<dbReference type="AlphaFoldDB" id="A0A9P6L1W3"/>
<reference evidence="10" key="1">
    <citation type="journal article" date="2020" name="Nat. Commun.">
        <title>Large-scale genome sequencing of mycorrhizal fungi provides insights into the early evolution of symbiotic traits.</title>
        <authorList>
            <person name="Miyauchi S."/>
            <person name="Kiss E."/>
            <person name="Kuo A."/>
            <person name="Drula E."/>
            <person name="Kohler A."/>
            <person name="Sanchez-Garcia M."/>
            <person name="Morin E."/>
            <person name="Andreopoulos B."/>
            <person name="Barry K.W."/>
            <person name="Bonito G."/>
            <person name="Buee M."/>
            <person name="Carver A."/>
            <person name="Chen C."/>
            <person name="Cichocki N."/>
            <person name="Clum A."/>
            <person name="Culley D."/>
            <person name="Crous P.W."/>
            <person name="Fauchery L."/>
            <person name="Girlanda M."/>
            <person name="Hayes R.D."/>
            <person name="Keri Z."/>
            <person name="LaButti K."/>
            <person name="Lipzen A."/>
            <person name="Lombard V."/>
            <person name="Magnuson J."/>
            <person name="Maillard F."/>
            <person name="Murat C."/>
            <person name="Nolan M."/>
            <person name="Ohm R.A."/>
            <person name="Pangilinan J."/>
            <person name="Pereira M.F."/>
            <person name="Perotto S."/>
            <person name="Peter M."/>
            <person name="Pfister S."/>
            <person name="Riley R."/>
            <person name="Sitrit Y."/>
            <person name="Stielow J.B."/>
            <person name="Szollosi G."/>
            <person name="Zifcakova L."/>
            <person name="Stursova M."/>
            <person name="Spatafora J.W."/>
            <person name="Tedersoo L."/>
            <person name="Vaario L.M."/>
            <person name="Yamada A."/>
            <person name="Yan M."/>
            <person name="Wang P."/>
            <person name="Xu J."/>
            <person name="Bruns T."/>
            <person name="Baldrian P."/>
            <person name="Vilgalys R."/>
            <person name="Dunand C."/>
            <person name="Henrissat B."/>
            <person name="Grigoriev I.V."/>
            <person name="Hibbett D."/>
            <person name="Nagy L.G."/>
            <person name="Martin F.M."/>
        </authorList>
    </citation>
    <scope>NUCLEOTIDE SEQUENCE</scope>
    <source>
        <strain evidence="10">UH-Tt-Lm1</strain>
    </source>
</reference>
<organism evidence="10 11">
    <name type="scientific">Thelephora terrestris</name>
    <dbReference type="NCBI Taxonomy" id="56493"/>
    <lineage>
        <taxon>Eukaryota</taxon>
        <taxon>Fungi</taxon>
        <taxon>Dikarya</taxon>
        <taxon>Basidiomycota</taxon>
        <taxon>Agaricomycotina</taxon>
        <taxon>Agaricomycetes</taxon>
        <taxon>Thelephorales</taxon>
        <taxon>Thelephoraceae</taxon>
        <taxon>Thelephora</taxon>
    </lineage>
</organism>
<dbReference type="Proteomes" id="UP000736335">
    <property type="component" value="Unassembled WGS sequence"/>
</dbReference>
<gene>
    <name evidence="10" type="ORF">BJ322DRAFT_1113919</name>
</gene>
<dbReference type="SUPFAM" id="SSF56112">
    <property type="entry name" value="Protein kinase-like (PK-like)"/>
    <property type="match status" value="1"/>
</dbReference>